<accession>A0A8S9INM1</accession>
<reference evidence="2" key="1">
    <citation type="submission" date="2019-12" db="EMBL/GenBank/DDBJ databases">
        <title>Genome sequencing and annotation of Brassica cretica.</title>
        <authorList>
            <person name="Studholme D.J."/>
            <person name="Sarris P.F."/>
        </authorList>
    </citation>
    <scope>NUCLEOTIDE SEQUENCE</scope>
    <source>
        <strain evidence="2">PFS-102/07</strain>
        <tissue evidence="2">Leaf</tissue>
    </source>
</reference>
<feature type="region of interest" description="Disordered" evidence="1">
    <location>
        <begin position="1"/>
        <end position="32"/>
    </location>
</feature>
<dbReference type="EMBL" id="QGKY02001015">
    <property type="protein sequence ID" value="KAF2571155.1"/>
    <property type="molecule type" value="Genomic_DNA"/>
</dbReference>
<evidence type="ECO:0000313" key="2">
    <source>
        <dbReference type="EMBL" id="KAF2571155.1"/>
    </source>
</evidence>
<proteinExistence type="predicted"/>
<feature type="compositionally biased region" description="Basic residues" evidence="1">
    <location>
        <begin position="21"/>
        <end position="30"/>
    </location>
</feature>
<name>A0A8S9INM1_BRACR</name>
<feature type="compositionally biased region" description="Basic and acidic residues" evidence="1">
    <location>
        <begin position="1"/>
        <end position="11"/>
    </location>
</feature>
<sequence length="158" mass="18183">MVKGRATRDANNDESCNEMRKQRRKGRQNKISKLWSYPRAMKESIESRPSSYSTVGAHRGVIQSSIRSTSYWRFTQHKQTWTSNRSADHDGMMKSITYHLAQQYKAHKAMNERLAELTTVITRGPATFRRQLFVIENPTTSGGELATSRQITNLQISM</sequence>
<comment type="caution">
    <text evidence="2">The sequence shown here is derived from an EMBL/GenBank/DDBJ whole genome shotgun (WGS) entry which is preliminary data.</text>
</comment>
<dbReference type="AlphaFoldDB" id="A0A8S9INM1"/>
<protein>
    <submittedName>
        <fullName evidence="2">Uncharacterized protein</fullName>
    </submittedName>
</protein>
<gene>
    <name evidence="2" type="ORF">F2Q70_00001055</name>
</gene>
<organism evidence="2">
    <name type="scientific">Brassica cretica</name>
    <name type="common">Mustard</name>
    <dbReference type="NCBI Taxonomy" id="69181"/>
    <lineage>
        <taxon>Eukaryota</taxon>
        <taxon>Viridiplantae</taxon>
        <taxon>Streptophyta</taxon>
        <taxon>Embryophyta</taxon>
        <taxon>Tracheophyta</taxon>
        <taxon>Spermatophyta</taxon>
        <taxon>Magnoliopsida</taxon>
        <taxon>eudicotyledons</taxon>
        <taxon>Gunneridae</taxon>
        <taxon>Pentapetalae</taxon>
        <taxon>rosids</taxon>
        <taxon>malvids</taxon>
        <taxon>Brassicales</taxon>
        <taxon>Brassicaceae</taxon>
        <taxon>Brassiceae</taxon>
        <taxon>Brassica</taxon>
    </lineage>
</organism>
<evidence type="ECO:0000256" key="1">
    <source>
        <dbReference type="SAM" id="MobiDB-lite"/>
    </source>
</evidence>